<evidence type="ECO:0000313" key="8">
    <source>
        <dbReference type="EMBL" id="VVC94756.1"/>
    </source>
</evidence>
<dbReference type="SUPFAM" id="SSF56112">
    <property type="entry name" value="Protein kinase-like (PK-like)"/>
    <property type="match status" value="1"/>
</dbReference>
<dbReference type="GO" id="GO:0005737">
    <property type="term" value="C:cytoplasm"/>
    <property type="evidence" value="ECO:0007669"/>
    <property type="project" value="TreeGrafter"/>
</dbReference>
<evidence type="ECO:0000256" key="5">
    <source>
        <dbReference type="PROSITE-ProRule" id="PRU10141"/>
    </source>
</evidence>
<keyword evidence="4 5" id="KW-0067">ATP-binding</keyword>
<evidence type="ECO:0000256" key="3">
    <source>
        <dbReference type="ARBA" id="ARBA00022777"/>
    </source>
</evidence>
<keyword evidence="9" id="KW-1185">Reference proteome</keyword>
<evidence type="ECO:0000256" key="6">
    <source>
        <dbReference type="SAM" id="MobiDB-lite"/>
    </source>
</evidence>
<evidence type="ECO:0000313" key="9">
    <source>
        <dbReference type="Proteomes" id="UP000324832"/>
    </source>
</evidence>
<dbReference type="InterPro" id="IPR050339">
    <property type="entry name" value="CC_SR_Kinase"/>
</dbReference>
<evidence type="ECO:0000256" key="4">
    <source>
        <dbReference type="ARBA" id="ARBA00022840"/>
    </source>
</evidence>
<feature type="region of interest" description="Disordered" evidence="6">
    <location>
        <begin position="157"/>
        <end position="183"/>
    </location>
</feature>
<dbReference type="PROSITE" id="PS00107">
    <property type="entry name" value="PROTEIN_KINASE_ATP"/>
    <property type="match status" value="1"/>
</dbReference>
<dbReference type="PROSITE" id="PS50011">
    <property type="entry name" value="PROTEIN_KINASE_DOM"/>
    <property type="match status" value="1"/>
</dbReference>
<evidence type="ECO:0000256" key="2">
    <source>
        <dbReference type="ARBA" id="ARBA00022741"/>
    </source>
</evidence>
<keyword evidence="3" id="KW-0418">Kinase</keyword>
<dbReference type="GO" id="GO:0004694">
    <property type="term" value="F:eukaryotic translation initiation factor 2alpha kinase activity"/>
    <property type="evidence" value="ECO:0007669"/>
    <property type="project" value="TreeGrafter"/>
</dbReference>
<dbReference type="GO" id="GO:0005634">
    <property type="term" value="C:nucleus"/>
    <property type="evidence" value="ECO:0007669"/>
    <property type="project" value="TreeGrafter"/>
</dbReference>
<evidence type="ECO:0000256" key="1">
    <source>
        <dbReference type="ARBA" id="ARBA00022679"/>
    </source>
</evidence>
<dbReference type="Pfam" id="PF00069">
    <property type="entry name" value="Pkinase"/>
    <property type="match status" value="1"/>
</dbReference>
<accession>A0A5E4QCI3</accession>
<feature type="domain" description="Protein kinase" evidence="7">
    <location>
        <begin position="49"/>
        <end position="246"/>
    </location>
</feature>
<feature type="compositionally biased region" description="Basic and acidic residues" evidence="6">
    <location>
        <begin position="157"/>
        <end position="179"/>
    </location>
</feature>
<evidence type="ECO:0000259" key="7">
    <source>
        <dbReference type="PROSITE" id="PS50011"/>
    </source>
</evidence>
<reference evidence="8 9" key="1">
    <citation type="submission" date="2017-07" db="EMBL/GenBank/DDBJ databases">
        <authorList>
            <person name="Talla V."/>
            <person name="Backstrom N."/>
        </authorList>
    </citation>
    <scope>NUCLEOTIDE SEQUENCE [LARGE SCALE GENOMIC DNA]</scope>
</reference>
<dbReference type="PANTHER" id="PTHR11042">
    <property type="entry name" value="EUKARYOTIC TRANSLATION INITIATION FACTOR 2-ALPHA KINASE EIF2-ALPHA KINASE -RELATED"/>
    <property type="match status" value="1"/>
</dbReference>
<dbReference type="AlphaFoldDB" id="A0A5E4QCI3"/>
<dbReference type="InterPro" id="IPR017441">
    <property type="entry name" value="Protein_kinase_ATP_BS"/>
</dbReference>
<keyword evidence="1" id="KW-0808">Transferase</keyword>
<proteinExistence type="predicted"/>
<keyword evidence="2 5" id="KW-0547">Nucleotide-binding</keyword>
<dbReference type="Proteomes" id="UP000324832">
    <property type="component" value="Unassembled WGS sequence"/>
</dbReference>
<dbReference type="PANTHER" id="PTHR11042:SF91">
    <property type="entry name" value="EUKARYOTIC TRANSLATION INITIATION FACTOR 2-ALPHA KINASE"/>
    <property type="match status" value="1"/>
</dbReference>
<dbReference type="Gene3D" id="3.30.200.20">
    <property type="entry name" value="Phosphorylase Kinase, domain 1"/>
    <property type="match status" value="1"/>
</dbReference>
<organism evidence="8 9">
    <name type="scientific">Leptidea sinapis</name>
    <dbReference type="NCBI Taxonomy" id="189913"/>
    <lineage>
        <taxon>Eukaryota</taxon>
        <taxon>Metazoa</taxon>
        <taxon>Ecdysozoa</taxon>
        <taxon>Arthropoda</taxon>
        <taxon>Hexapoda</taxon>
        <taxon>Insecta</taxon>
        <taxon>Pterygota</taxon>
        <taxon>Neoptera</taxon>
        <taxon>Endopterygota</taxon>
        <taxon>Lepidoptera</taxon>
        <taxon>Glossata</taxon>
        <taxon>Ditrysia</taxon>
        <taxon>Papilionoidea</taxon>
        <taxon>Pieridae</taxon>
        <taxon>Dismorphiinae</taxon>
        <taxon>Leptidea</taxon>
    </lineage>
</organism>
<dbReference type="InterPro" id="IPR011009">
    <property type="entry name" value="Kinase-like_dom_sf"/>
</dbReference>
<name>A0A5E4QCI3_9NEOP</name>
<feature type="binding site" evidence="5">
    <location>
        <position position="78"/>
    </location>
    <ligand>
        <name>ATP</name>
        <dbReference type="ChEBI" id="CHEBI:30616"/>
    </ligand>
</feature>
<dbReference type="EMBL" id="FZQP02002114">
    <property type="protein sequence ID" value="VVC94756.1"/>
    <property type="molecule type" value="Genomic_DNA"/>
</dbReference>
<gene>
    <name evidence="8" type="ORF">LSINAPIS_LOCUS6639</name>
</gene>
<protein>
    <recommendedName>
        <fullName evidence="7">Protein kinase domain-containing protein</fullName>
    </recommendedName>
</protein>
<dbReference type="GO" id="GO:0005524">
    <property type="term" value="F:ATP binding"/>
    <property type="evidence" value="ECO:0007669"/>
    <property type="project" value="UniProtKB-UniRule"/>
</dbReference>
<sequence>MNLMIWPRFFAPKVKSTPLPINQDYIVVERHYERPNPVVEYSGRYENDFTPLRCLGRGGFGVVFEARNNIDHCSYAVKRITLPKRESRRERVLREVRALAKLEHEHIRDVTLNMQKPLDMCIDALEFDKKLAEPKRLRSLSCNDSFSIIFDENASKEPHITSESPRLSRDVTPSKRASGDDDSFIMFANSEHSKTPSEARGDSVNKQLEKVRERTHTPLVVGYVRAQCGLLSTRQQDVSVHTDAAV</sequence>
<dbReference type="InterPro" id="IPR000719">
    <property type="entry name" value="Prot_kinase_dom"/>
</dbReference>